<reference evidence="4 5" key="1">
    <citation type="submission" date="2024-04" db="EMBL/GenBank/DDBJ databases">
        <title>Phyllosticta paracitricarpa is synonymous to the EU quarantine fungus P. citricarpa based on phylogenomic analyses.</title>
        <authorList>
            <consortium name="Lawrence Berkeley National Laboratory"/>
            <person name="Van Ingen-Buijs V.A."/>
            <person name="Van Westerhoven A.C."/>
            <person name="Haridas S."/>
            <person name="Skiadas P."/>
            <person name="Martin F."/>
            <person name="Groenewald J.Z."/>
            <person name="Crous P.W."/>
            <person name="Seidl M.F."/>
        </authorList>
    </citation>
    <scope>NUCLEOTIDE SEQUENCE [LARGE SCALE GENOMIC DNA]</scope>
    <source>
        <strain evidence="4 5">CBS 122670</strain>
    </source>
</reference>
<dbReference type="PROSITE" id="PS00463">
    <property type="entry name" value="ZN2_CY6_FUNGAL_1"/>
    <property type="match status" value="1"/>
</dbReference>
<evidence type="ECO:0000256" key="2">
    <source>
        <dbReference type="SAM" id="MobiDB-lite"/>
    </source>
</evidence>
<sequence>MVYCGKPSKGCHTCRQRKIRCDQQPDGCSQCAKSRRTCPGYRSQLDVMFRNESTRIEKRVKARAKVTRNAVPASDSASPNSSIIFEAGSGSSPTSSSPASTDYALVQPSFEVAPTSNVDELATGYFTSSHCSHVFFGPNTGVFSAKLADPWITDITPGLLHCMKAVGLSGLSRLHHDQKMLNRAWGQYAEAIRLTNQALASPTEALKDGTLLSVIILGVYESSNGRTRQSLDSWAAHISGAAALLSLRGRRQVTTAVGRRMFFQVTSNMLINCIQKDIPFPKEVAALMDSMREARQSLSNAPDPSQPIWRLRELMVELANFRAGVFNKTMSDPHEIIARCIEFDTAILSNMQTFPSDVVFTRVYTDADPDIVLYGFYDIYPDFWMVQTFNTMRNFRILLHSMIRATLLRGFSAKPPVFTQPEYTRQLQLTVNTLYGLQADLCASVPQQIGYVSKARRQGHSPLPQHHKPWLDFENDILPESWQIGTEHMPIIRSSGNNLLNWSLFMIVNMDITTEKTRDWVIDRLEETGSIMGMHHGTVLAKFVRDLRDANSQQR</sequence>
<dbReference type="PROSITE" id="PS50048">
    <property type="entry name" value="ZN2_CY6_FUNGAL_2"/>
    <property type="match status" value="1"/>
</dbReference>
<dbReference type="InterPro" id="IPR053175">
    <property type="entry name" value="DHMBA_Reg_Transcription_Factor"/>
</dbReference>
<dbReference type="SUPFAM" id="SSF57701">
    <property type="entry name" value="Zn2/Cys6 DNA-binding domain"/>
    <property type="match status" value="1"/>
</dbReference>
<gene>
    <name evidence="4" type="ORF">IWX46DRAFT_412005</name>
</gene>
<organism evidence="4 5">
    <name type="scientific">Phyllosticta citricarpa</name>
    <dbReference type="NCBI Taxonomy" id="55181"/>
    <lineage>
        <taxon>Eukaryota</taxon>
        <taxon>Fungi</taxon>
        <taxon>Dikarya</taxon>
        <taxon>Ascomycota</taxon>
        <taxon>Pezizomycotina</taxon>
        <taxon>Dothideomycetes</taxon>
        <taxon>Dothideomycetes incertae sedis</taxon>
        <taxon>Botryosphaeriales</taxon>
        <taxon>Phyllostictaceae</taxon>
        <taxon>Phyllosticta</taxon>
    </lineage>
</organism>
<evidence type="ECO:0000259" key="3">
    <source>
        <dbReference type="PROSITE" id="PS50048"/>
    </source>
</evidence>
<name>A0ABR1L5Q1_9PEZI</name>
<keyword evidence="1" id="KW-0539">Nucleus</keyword>
<evidence type="ECO:0000313" key="4">
    <source>
        <dbReference type="EMBL" id="KAK7530029.1"/>
    </source>
</evidence>
<evidence type="ECO:0000313" key="5">
    <source>
        <dbReference type="Proteomes" id="UP001365128"/>
    </source>
</evidence>
<dbReference type="Proteomes" id="UP001365128">
    <property type="component" value="Unassembled WGS sequence"/>
</dbReference>
<dbReference type="SMART" id="SM00066">
    <property type="entry name" value="GAL4"/>
    <property type="match status" value="1"/>
</dbReference>
<dbReference type="InterPro" id="IPR001138">
    <property type="entry name" value="Zn2Cys6_DnaBD"/>
</dbReference>
<dbReference type="PANTHER" id="PTHR38791:SF5">
    <property type="entry name" value="TRANSCRIPTION FACTOR DBAG-RELATED"/>
    <property type="match status" value="1"/>
</dbReference>
<feature type="region of interest" description="Disordered" evidence="2">
    <location>
        <begin position="66"/>
        <end position="100"/>
    </location>
</feature>
<dbReference type="CDD" id="cd00067">
    <property type="entry name" value="GAL4"/>
    <property type="match status" value="1"/>
</dbReference>
<dbReference type="InterPro" id="IPR021858">
    <property type="entry name" value="Fun_TF"/>
</dbReference>
<accession>A0ABR1L5Q1</accession>
<dbReference type="PANTHER" id="PTHR38791">
    <property type="entry name" value="ZN(II)2CYS6 TRANSCRIPTION FACTOR (EUROFUNG)-RELATED-RELATED"/>
    <property type="match status" value="1"/>
</dbReference>
<comment type="caution">
    <text evidence="4">The sequence shown here is derived from an EMBL/GenBank/DDBJ whole genome shotgun (WGS) entry which is preliminary data.</text>
</comment>
<protein>
    <recommendedName>
        <fullName evidence="3">Zn(2)-C6 fungal-type domain-containing protein</fullName>
    </recommendedName>
</protein>
<evidence type="ECO:0000256" key="1">
    <source>
        <dbReference type="ARBA" id="ARBA00023242"/>
    </source>
</evidence>
<feature type="domain" description="Zn(2)-C6 fungal-type" evidence="3">
    <location>
        <begin position="10"/>
        <end position="38"/>
    </location>
</feature>
<keyword evidence="5" id="KW-1185">Reference proteome</keyword>
<dbReference type="EMBL" id="JBBPDW010000066">
    <property type="protein sequence ID" value="KAK7530029.1"/>
    <property type="molecule type" value="Genomic_DNA"/>
</dbReference>
<proteinExistence type="predicted"/>
<dbReference type="Pfam" id="PF11951">
    <property type="entry name" value="Fungal_trans_2"/>
    <property type="match status" value="1"/>
</dbReference>
<feature type="compositionally biased region" description="Low complexity" evidence="2">
    <location>
        <begin position="87"/>
        <end position="100"/>
    </location>
</feature>
<dbReference type="Pfam" id="PF00172">
    <property type="entry name" value="Zn_clus"/>
    <property type="match status" value="1"/>
</dbReference>
<dbReference type="InterPro" id="IPR036864">
    <property type="entry name" value="Zn2-C6_fun-type_DNA-bd_sf"/>
</dbReference>
<dbReference type="Gene3D" id="4.10.240.10">
    <property type="entry name" value="Zn(2)-C6 fungal-type DNA-binding domain"/>
    <property type="match status" value="1"/>
</dbReference>